<reference evidence="3" key="1">
    <citation type="submission" date="2016-10" db="EMBL/GenBank/DDBJ databases">
        <authorList>
            <person name="Varghese N."/>
            <person name="Submissions S."/>
        </authorList>
    </citation>
    <scope>NUCLEOTIDE SEQUENCE [LARGE SCALE GENOMIC DNA]</scope>
    <source>
        <strain evidence="3">DUS833</strain>
    </source>
</reference>
<dbReference type="Proteomes" id="UP000199365">
    <property type="component" value="Unassembled WGS sequence"/>
</dbReference>
<evidence type="ECO:0000313" key="2">
    <source>
        <dbReference type="EMBL" id="SDR62869.1"/>
    </source>
</evidence>
<name>A0A1H1KMA5_9BURK</name>
<keyword evidence="1" id="KW-1133">Transmembrane helix</keyword>
<proteinExistence type="predicted"/>
<keyword evidence="3" id="KW-1185">Reference proteome</keyword>
<organism evidence="2 3">
    <name type="scientific">Paraburkholderia tuberum</name>
    <dbReference type="NCBI Taxonomy" id="157910"/>
    <lineage>
        <taxon>Bacteria</taxon>
        <taxon>Pseudomonadati</taxon>
        <taxon>Pseudomonadota</taxon>
        <taxon>Betaproteobacteria</taxon>
        <taxon>Burkholderiales</taxon>
        <taxon>Burkholderiaceae</taxon>
        <taxon>Paraburkholderia</taxon>
    </lineage>
</organism>
<keyword evidence="1" id="KW-0812">Transmembrane</keyword>
<gene>
    <name evidence="2" type="ORF">SAMN05445850_8481</name>
</gene>
<evidence type="ECO:0000256" key="1">
    <source>
        <dbReference type="SAM" id="Phobius"/>
    </source>
</evidence>
<evidence type="ECO:0000313" key="3">
    <source>
        <dbReference type="Proteomes" id="UP000199365"/>
    </source>
</evidence>
<accession>A0A1H1KMA5</accession>
<sequence length="150" mass="16262">MKLAEVKVEYTGGTTITERVTLDPETGQVHLPPRLHALMQTMDENECSPSFVLEYNGSRLPVTMDSSGLRKVVIPLEPRSGFRQVLDPTKDQRQQNARYLHTLSAASVGGLVGYVHAASSLDFTTAAGTGILAVVAILLWYVGFVGMKGD</sequence>
<dbReference type="AlphaFoldDB" id="A0A1H1KMA5"/>
<dbReference type="RefSeq" id="WP_090812830.1">
    <property type="nucleotide sequence ID" value="NZ_FNKX01000005.1"/>
</dbReference>
<dbReference type="EMBL" id="FNKX01000005">
    <property type="protein sequence ID" value="SDR62869.1"/>
    <property type="molecule type" value="Genomic_DNA"/>
</dbReference>
<keyword evidence="1" id="KW-0472">Membrane</keyword>
<protein>
    <submittedName>
        <fullName evidence="2">Uncharacterized protein</fullName>
    </submittedName>
</protein>
<feature type="transmembrane region" description="Helical" evidence="1">
    <location>
        <begin position="99"/>
        <end position="117"/>
    </location>
</feature>
<feature type="transmembrane region" description="Helical" evidence="1">
    <location>
        <begin position="123"/>
        <end position="144"/>
    </location>
</feature>
<dbReference type="STRING" id="157910.SAMN05445850_8481"/>